<keyword evidence="2" id="KW-1185">Reference proteome</keyword>
<accession>A0ABS0L7H9</accession>
<gene>
    <name evidence="1" type="ORF">I5L79_21340</name>
</gene>
<evidence type="ECO:0000313" key="2">
    <source>
        <dbReference type="Proteomes" id="UP000601099"/>
    </source>
</evidence>
<evidence type="ECO:0000313" key="1">
    <source>
        <dbReference type="EMBL" id="MBG8556103.1"/>
    </source>
</evidence>
<protein>
    <submittedName>
        <fullName evidence="1">Uncharacterized protein</fullName>
    </submittedName>
</protein>
<organism evidence="1 2">
    <name type="scientific">Hymenobacter guriensis</name>
    <dbReference type="NCBI Taxonomy" id="2793065"/>
    <lineage>
        <taxon>Bacteria</taxon>
        <taxon>Pseudomonadati</taxon>
        <taxon>Bacteroidota</taxon>
        <taxon>Cytophagia</taxon>
        <taxon>Cytophagales</taxon>
        <taxon>Hymenobacteraceae</taxon>
        <taxon>Hymenobacter</taxon>
    </lineage>
</organism>
<dbReference type="RefSeq" id="WP_196957122.1">
    <property type="nucleotide sequence ID" value="NZ_JADWYK010000020.1"/>
</dbReference>
<proteinExistence type="predicted"/>
<comment type="caution">
    <text evidence="1">The sequence shown here is derived from an EMBL/GenBank/DDBJ whole genome shotgun (WGS) entry which is preliminary data.</text>
</comment>
<dbReference type="Proteomes" id="UP000601099">
    <property type="component" value="Unassembled WGS sequence"/>
</dbReference>
<sequence length="157" mass="17607">MQPFLIDTNVGVVANNGHAGASPACVQRAIARLQQFMAGEILVLDEGWEILTEYQRNLTPKTGARAGHLFLRWVYNNRSNTERCHWVNLPRTPEGQYEAYPDQDPALMTFNQSDRVFVAAHLTHPQRPPIVNATDSDWQESLAALSRHGVIVEELCG</sequence>
<reference evidence="1 2" key="1">
    <citation type="submission" date="2020-11" db="EMBL/GenBank/DDBJ databases">
        <title>Hymenobacter sp.</title>
        <authorList>
            <person name="Kim M.K."/>
        </authorList>
    </citation>
    <scope>NUCLEOTIDE SEQUENCE [LARGE SCALE GENOMIC DNA]</scope>
    <source>
        <strain evidence="1 2">BT594</strain>
    </source>
</reference>
<name>A0ABS0L7H9_9BACT</name>
<dbReference type="EMBL" id="JADWYK010000020">
    <property type="protein sequence ID" value="MBG8556103.1"/>
    <property type="molecule type" value="Genomic_DNA"/>
</dbReference>